<feature type="compositionally biased region" description="Polar residues" evidence="2">
    <location>
        <begin position="895"/>
        <end position="913"/>
    </location>
</feature>
<evidence type="ECO:0000256" key="1">
    <source>
        <dbReference type="SAM" id="Coils"/>
    </source>
</evidence>
<dbReference type="GeneID" id="77729678"/>
<feature type="compositionally biased region" description="Low complexity" evidence="2">
    <location>
        <begin position="1101"/>
        <end position="1116"/>
    </location>
</feature>
<feature type="compositionally biased region" description="Polar residues" evidence="2">
    <location>
        <begin position="1122"/>
        <end position="1146"/>
    </location>
</feature>
<feature type="compositionally biased region" description="Basic and acidic residues" evidence="2">
    <location>
        <begin position="845"/>
        <end position="856"/>
    </location>
</feature>
<feature type="coiled-coil region" evidence="1">
    <location>
        <begin position="391"/>
        <end position="418"/>
    </location>
</feature>
<evidence type="ECO:0000313" key="3">
    <source>
        <dbReference type="EMBL" id="KAI9633201.1"/>
    </source>
</evidence>
<feature type="compositionally biased region" description="Low complexity" evidence="2">
    <location>
        <begin position="647"/>
        <end position="680"/>
    </location>
</feature>
<feature type="region of interest" description="Disordered" evidence="2">
    <location>
        <begin position="1"/>
        <end position="209"/>
    </location>
</feature>
<feature type="compositionally biased region" description="Gly residues" evidence="2">
    <location>
        <begin position="1163"/>
        <end position="1177"/>
    </location>
</feature>
<name>A0AA38H3J6_9TREE</name>
<accession>A0AA38H3J6</accession>
<dbReference type="RefSeq" id="XP_052942978.1">
    <property type="nucleotide sequence ID" value="XM_053090473.1"/>
</dbReference>
<keyword evidence="4" id="KW-1185">Reference proteome</keyword>
<feature type="compositionally biased region" description="Low complexity" evidence="2">
    <location>
        <begin position="819"/>
        <end position="829"/>
    </location>
</feature>
<feature type="compositionally biased region" description="Basic and acidic residues" evidence="2">
    <location>
        <begin position="1072"/>
        <end position="1087"/>
    </location>
</feature>
<feature type="compositionally biased region" description="Low complexity" evidence="2">
    <location>
        <begin position="1"/>
        <end position="20"/>
    </location>
</feature>
<feature type="compositionally biased region" description="Polar residues" evidence="2">
    <location>
        <begin position="1181"/>
        <end position="1190"/>
    </location>
</feature>
<feature type="compositionally biased region" description="Basic residues" evidence="2">
    <location>
        <begin position="1008"/>
        <end position="1028"/>
    </location>
</feature>
<reference evidence="3" key="1">
    <citation type="journal article" date="2022" name="G3 (Bethesda)">
        <title>High quality genome of the basidiomycete yeast Dioszegia hungarica PDD-24b-2 isolated from cloud water.</title>
        <authorList>
            <person name="Jarrige D."/>
            <person name="Haridas S."/>
            <person name="Bleykasten-Grosshans C."/>
            <person name="Joly M."/>
            <person name="Nadalig T."/>
            <person name="Sancelme M."/>
            <person name="Vuilleumier S."/>
            <person name="Grigoriev I.V."/>
            <person name="Amato P."/>
            <person name="Bringel F."/>
        </authorList>
    </citation>
    <scope>NUCLEOTIDE SEQUENCE</scope>
    <source>
        <strain evidence="3">PDD-24b-2</strain>
    </source>
</reference>
<feature type="compositionally biased region" description="Low complexity" evidence="2">
    <location>
        <begin position="42"/>
        <end position="54"/>
    </location>
</feature>
<feature type="region of interest" description="Disordered" evidence="2">
    <location>
        <begin position="647"/>
        <end position="686"/>
    </location>
</feature>
<feature type="compositionally biased region" description="Basic and acidic residues" evidence="2">
    <location>
        <begin position="541"/>
        <end position="554"/>
    </location>
</feature>
<protein>
    <recommendedName>
        <fullName evidence="5">LisH domain-containing protein</fullName>
    </recommendedName>
</protein>
<feature type="compositionally biased region" description="Low complexity" evidence="2">
    <location>
        <begin position="175"/>
        <end position="208"/>
    </location>
</feature>
<dbReference type="Proteomes" id="UP001164286">
    <property type="component" value="Unassembled WGS sequence"/>
</dbReference>
<feature type="region of interest" description="Disordered" evidence="2">
    <location>
        <begin position="819"/>
        <end position="1194"/>
    </location>
</feature>
<feature type="region of interest" description="Disordered" evidence="2">
    <location>
        <begin position="222"/>
        <end position="379"/>
    </location>
</feature>
<feature type="compositionally biased region" description="Polar residues" evidence="2">
    <location>
        <begin position="160"/>
        <end position="169"/>
    </location>
</feature>
<feature type="compositionally biased region" description="Polar residues" evidence="2">
    <location>
        <begin position="313"/>
        <end position="336"/>
    </location>
</feature>
<proteinExistence type="predicted"/>
<feature type="compositionally biased region" description="Low complexity" evidence="2">
    <location>
        <begin position="929"/>
        <end position="941"/>
    </location>
</feature>
<sequence>MQQAMRGGMQGQSPLPGHIQHPPPNPGIQQPQPGRYEPNAAQLYDQQQRMLQQQHQHREHQLAMQRGLGVQQQVQHQQHQSIQHSQIPGRQMVQAASAANRQIRPIQAQAQVQQAQQAGWPHPTLPGVRISEQDMRSYQLQAQQQAQHQHQHQHQHQQQGWASTPQAQHQRAVEHQLQLQQQQQQQLQQHQHQQQHPQHQQMQHAQVQGGYRMVQGQPQLQSIQAHAMPQHASAVQQMQQQLQQSIHSTPTQPPPSHAPSYLETNPNPSAPANAHAGPSSAGPFDPQRSQSRQAMRSASPMPPPTLPTQMQMSASTSALQSSAPAPTNLPPRSSTLPLPVPTPRLAAAPDPTAGPSSAPSHTPHHTVPTSQALPEDGPANPLRVALRETLSTRLKRQLERTEKQLAVAEKVERTLKKRKLGGKCGKDLARDEKWRGKFDDLVLEYLEKGGYERAVEGLKADREKEPEVTAGVAMEKAVSADSAMSTGREDTVSGNTTLIEGDESKAVEAHKEDKDVPSEEGSPKTGESGMEVDVDVAEKYGEDKGKYKEDKDGVSKGGVPGGRDLGKLFNWYTIQRSTRHITSTLQLAAIREFRHATDIPVQTARLAQPVPYPAYPGASAPNTAQVPSSATAAKIVISAPQAAVRAASANPDRSLQAGSAAPAGQSPASLQLQQQNSQGSDRSPGEMVGLTATLQQADAMRASQEAQIQAQQAASRAMSEQARVMQDVNAQAAGESHVQVRHGDRIIVMTQSEYQRRYAAEQNWVMQQQQLQGMGIQQAQQQQPQQGLMVHPQQLLLQQQQIQQQANAQQQPQPVQVQVQGQAQVSQPVSGGGSEGYAGLQSSKRGSDTEGPESSKKAKISRKTPTPEEHQRQAIEMANRATAMPPFTVPPGVLQSIQAPRSDSQPPGLQRQQSDLERQLAARQDWTRQLSAQAQSAYQQQFHTGMTPASGPYDDAATPQTSDMLRPASQAGMVPSPTVSRASHKKRPSAIGLGGSAGEGEQVTPTSGRKKGGGKKAGKASAKGKKGKQGTPSSADGPSTPFGIPQTPATNITHTPSHPPGEFQPIQEDPSPDGRDLDEPLRMDPTQELHVQLQHHRHPLHSQQSHSQPPLSQHPQYAQHPPGTSQHSNTNDQFLVQPNGHGQNGNPFDGIGLDDEILKALNGFGGDSGGGGGGHGEGQQPAPQSATNFDSMGFDLEGEGLNFDWGNVDFGNGDTWAA</sequence>
<dbReference type="AlphaFoldDB" id="A0AA38H3J6"/>
<feature type="compositionally biased region" description="Basic and acidic residues" evidence="2">
    <location>
        <begin position="502"/>
        <end position="517"/>
    </location>
</feature>
<keyword evidence="1" id="KW-0175">Coiled coil</keyword>
<evidence type="ECO:0008006" key="5">
    <source>
        <dbReference type="Google" id="ProtNLM"/>
    </source>
</evidence>
<dbReference type="EMBL" id="JAKWFO010000011">
    <property type="protein sequence ID" value="KAI9633201.1"/>
    <property type="molecule type" value="Genomic_DNA"/>
</dbReference>
<feature type="compositionally biased region" description="Polar residues" evidence="2">
    <location>
        <begin position="1047"/>
        <end position="1056"/>
    </location>
</feature>
<evidence type="ECO:0000256" key="2">
    <source>
        <dbReference type="SAM" id="MobiDB-lite"/>
    </source>
</evidence>
<comment type="caution">
    <text evidence="3">The sequence shown here is derived from an EMBL/GenBank/DDBJ whole genome shotgun (WGS) entry which is preliminary data.</text>
</comment>
<gene>
    <name evidence="3" type="ORF">MKK02DRAFT_39180</name>
</gene>
<evidence type="ECO:0000313" key="4">
    <source>
        <dbReference type="Proteomes" id="UP001164286"/>
    </source>
</evidence>
<organism evidence="3 4">
    <name type="scientific">Dioszegia hungarica</name>
    <dbReference type="NCBI Taxonomy" id="4972"/>
    <lineage>
        <taxon>Eukaryota</taxon>
        <taxon>Fungi</taxon>
        <taxon>Dikarya</taxon>
        <taxon>Basidiomycota</taxon>
        <taxon>Agaricomycotina</taxon>
        <taxon>Tremellomycetes</taxon>
        <taxon>Tremellales</taxon>
        <taxon>Bulleribasidiaceae</taxon>
        <taxon>Dioszegia</taxon>
    </lineage>
</organism>
<feature type="region of interest" description="Disordered" evidence="2">
    <location>
        <begin position="541"/>
        <end position="560"/>
    </location>
</feature>
<feature type="region of interest" description="Disordered" evidence="2">
    <location>
        <begin position="479"/>
        <end position="532"/>
    </location>
</feature>
<feature type="compositionally biased region" description="Low complexity" evidence="2">
    <location>
        <begin position="265"/>
        <end position="299"/>
    </location>
</feature>
<feature type="compositionally biased region" description="Low complexity" evidence="2">
    <location>
        <begin position="107"/>
        <end position="118"/>
    </location>
</feature>
<feature type="compositionally biased region" description="Low complexity" evidence="2">
    <location>
        <begin position="70"/>
        <end position="87"/>
    </location>
</feature>